<evidence type="ECO:0000256" key="7">
    <source>
        <dbReference type="ARBA" id="ARBA00022705"/>
    </source>
</evidence>
<comment type="similarity">
    <text evidence="2">Belongs to the DNA polymerase type-C family. DnaE subfamily.</text>
</comment>
<dbReference type="Gene3D" id="1.10.150.870">
    <property type="match status" value="1"/>
</dbReference>
<feature type="region of interest" description="Disordered" evidence="10">
    <location>
        <begin position="72"/>
        <end position="91"/>
    </location>
</feature>
<dbReference type="InterPro" id="IPR011708">
    <property type="entry name" value="DNA_pol3_alpha_NTPase_dom"/>
</dbReference>
<evidence type="ECO:0000256" key="3">
    <source>
        <dbReference type="ARBA" id="ARBA00012417"/>
    </source>
</evidence>
<dbReference type="CDD" id="cd04485">
    <property type="entry name" value="DnaE_OBF"/>
    <property type="match status" value="1"/>
</dbReference>
<dbReference type="Pfam" id="PF14579">
    <property type="entry name" value="HHH_6"/>
    <property type="match status" value="1"/>
</dbReference>
<dbReference type="NCBIfam" id="NF004226">
    <property type="entry name" value="PRK05673.1"/>
    <property type="match status" value="1"/>
</dbReference>
<dbReference type="InterPro" id="IPR004805">
    <property type="entry name" value="DnaE2/DnaE/PolC"/>
</dbReference>
<organism evidence="12 13">
    <name type="scientific">Ilumatobacter coccineus</name>
    <dbReference type="NCBI Taxonomy" id="467094"/>
    <lineage>
        <taxon>Bacteria</taxon>
        <taxon>Bacillati</taxon>
        <taxon>Actinomycetota</taxon>
        <taxon>Acidimicrobiia</taxon>
        <taxon>Acidimicrobiales</taxon>
        <taxon>Ilumatobacteraceae</taxon>
        <taxon>Ilumatobacter</taxon>
    </lineage>
</organism>
<dbReference type="InterPro" id="IPR004365">
    <property type="entry name" value="NA-bd_OB_tRNA"/>
</dbReference>
<dbReference type="NCBIfam" id="NF005298">
    <property type="entry name" value="PRK06826.1"/>
    <property type="match status" value="1"/>
</dbReference>
<evidence type="ECO:0000256" key="10">
    <source>
        <dbReference type="SAM" id="MobiDB-lite"/>
    </source>
</evidence>
<feature type="domain" description="Polymerase/histidinol phosphatase N-terminal" evidence="11">
    <location>
        <begin position="6"/>
        <end position="73"/>
    </location>
</feature>
<evidence type="ECO:0000313" key="12">
    <source>
        <dbReference type="EMBL" id="PIE34007.1"/>
    </source>
</evidence>
<dbReference type="PANTHER" id="PTHR32294:SF0">
    <property type="entry name" value="DNA POLYMERASE III SUBUNIT ALPHA"/>
    <property type="match status" value="1"/>
</dbReference>
<dbReference type="GO" id="GO:0003887">
    <property type="term" value="F:DNA-directed DNA polymerase activity"/>
    <property type="evidence" value="ECO:0007669"/>
    <property type="project" value="UniProtKB-KW"/>
</dbReference>
<dbReference type="Proteomes" id="UP000230914">
    <property type="component" value="Unassembled WGS sequence"/>
</dbReference>
<dbReference type="CDD" id="cd12113">
    <property type="entry name" value="PHP_PolIIIA_DnaE3"/>
    <property type="match status" value="1"/>
</dbReference>
<accession>A0A2G6KEB7</accession>
<evidence type="ECO:0000256" key="6">
    <source>
        <dbReference type="ARBA" id="ARBA00022695"/>
    </source>
</evidence>
<dbReference type="Pfam" id="PF17657">
    <property type="entry name" value="DNA_pol3_finger"/>
    <property type="match status" value="1"/>
</dbReference>
<keyword evidence="5" id="KW-0808">Transferase</keyword>
<dbReference type="GO" id="GO:0006260">
    <property type="term" value="P:DNA replication"/>
    <property type="evidence" value="ECO:0007669"/>
    <property type="project" value="UniProtKB-KW"/>
</dbReference>
<dbReference type="InterPro" id="IPR041931">
    <property type="entry name" value="DNA_pol3_alpha_thumb_dom"/>
</dbReference>
<dbReference type="InterPro" id="IPR016195">
    <property type="entry name" value="Pol/histidinol_Pase-like"/>
</dbReference>
<dbReference type="EC" id="2.7.7.7" evidence="3"/>
<dbReference type="NCBIfam" id="TIGR00594">
    <property type="entry name" value="polc"/>
    <property type="match status" value="1"/>
</dbReference>
<dbReference type="GO" id="GO:0005737">
    <property type="term" value="C:cytoplasm"/>
    <property type="evidence" value="ECO:0007669"/>
    <property type="project" value="UniProtKB-SubCell"/>
</dbReference>
<dbReference type="InterPro" id="IPR004013">
    <property type="entry name" value="PHP_dom"/>
</dbReference>
<feature type="compositionally biased region" description="Basic and acidic residues" evidence="10">
    <location>
        <begin position="72"/>
        <end position="88"/>
    </location>
</feature>
<dbReference type="SMART" id="SM00481">
    <property type="entry name" value="POLIIIAc"/>
    <property type="match status" value="1"/>
</dbReference>
<dbReference type="GO" id="GO:0003676">
    <property type="term" value="F:nucleic acid binding"/>
    <property type="evidence" value="ECO:0007669"/>
    <property type="project" value="InterPro"/>
</dbReference>
<dbReference type="InterPro" id="IPR040982">
    <property type="entry name" value="DNA_pol3_finger"/>
</dbReference>
<dbReference type="SUPFAM" id="SSF89550">
    <property type="entry name" value="PHP domain-like"/>
    <property type="match status" value="1"/>
</dbReference>
<keyword evidence="8" id="KW-0239">DNA-directed DNA polymerase</keyword>
<dbReference type="Pfam" id="PF01336">
    <property type="entry name" value="tRNA_anti-codon"/>
    <property type="match status" value="1"/>
</dbReference>
<gene>
    <name evidence="12" type="ORF">CSA55_01720</name>
</gene>
<evidence type="ECO:0000256" key="5">
    <source>
        <dbReference type="ARBA" id="ARBA00022679"/>
    </source>
</evidence>
<dbReference type="InterPro" id="IPR003141">
    <property type="entry name" value="Pol/His_phosphatase_N"/>
</dbReference>
<dbReference type="EMBL" id="PDSL01000023">
    <property type="protein sequence ID" value="PIE34007.1"/>
    <property type="molecule type" value="Genomic_DNA"/>
</dbReference>
<evidence type="ECO:0000259" key="11">
    <source>
        <dbReference type="SMART" id="SM00481"/>
    </source>
</evidence>
<dbReference type="AlphaFoldDB" id="A0A2G6KEB7"/>
<dbReference type="GO" id="GO:0008408">
    <property type="term" value="F:3'-5' exonuclease activity"/>
    <property type="evidence" value="ECO:0007669"/>
    <property type="project" value="InterPro"/>
</dbReference>
<name>A0A2G6KEB7_9ACTN</name>
<dbReference type="Gene3D" id="1.10.10.1600">
    <property type="entry name" value="Bacterial DNA polymerase III alpha subunit, thumb domain"/>
    <property type="match status" value="1"/>
</dbReference>
<dbReference type="InterPro" id="IPR029460">
    <property type="entry name" value="DNAPol_HHH"/>
</dbReference>
<evidence type="ECO:0000256" key="9">
    <source>
        <dbReference type="ARBA" id="ARBA00049244"/>
    </source>
</evidence>
<evidence type="ECO:0000313" key="13">
    <source>
        <dbReference type="Proteomes" id="UP000230914"/>
    </source>
</evidence>
<dbReference type="Pfam" id="PF02811">
    <property type="entry name" value="PHP"/>
    <property type="match status" value="1"/>
</dbReference>
<evidence type="ECO:0000256" key="2">
    <source>
        <dbReference type="ARBA" id="ARBA00009496"/>
    </source>
</evidence>
<dbReference type="Gene3D" id="3.20.20.140">
    <property type="entry name" value="Metal-dependent hydrolases"/>
    <property type="match status" value="1"/>
</dbReference>
<dbReference type="PANTHER" id="PTHR32294">
    <property type="entry name" value="DNA POLYMERASE III SUBUNIT ALPHA"/>
    <property type="match status" value="1"/>
</dbReference>
<comment type="subcellular location">
    <subcellularLocation>
        <location evidence="1">Cytoplasm</location>
    </subcellularLocation>
</comment>
<dbReference type="Pfam" id="PF07733">
    <property type="entry name" value="DNA_pol3_alpha"/>
    <property type="match status" value="1"/>
</dbReference>
<evidence type="ECO:0000256" key="4">
    <source>
        <dbReference type="ARBA" id="ARBA00019114"/>
    </source>
</evidence>
<protein>
    <recommendedName>
        <fullName evidence="4">DNA polymerase III subunit alpha</fullName>
        <ecNumber evidence="3">2.7.7.7</ecNumber>
    </recommendedName>
</protein>
<comment type="catalytic activity">
    <reaction evidence="9">
        <text>DNA(n) + a 2'-deoxyribonucleoside 5'-triphosphate = DNA(n+1) + diphosphate</text>
        <dbReference type="Rhea" id="RHEA:22508"/>
        <dbReference type="Rhea" id="RHEA-COMP:17339"/>
        <dbReference type="Rhea" id="RHEA-COMP:17340"/>
        <dbReference type="ChEBI" id="CHEBI:33019"/>
        <dbReference type="ChEBI" id="CHEBI:61560"/>
        <dbReference type="ChEBI" id="CHEBI:173112"/>
        <dbReference type="EC" id="2.7.7.7"/>
    </reaction>
</comment>
<sequence>MTESFTHLHVHTEYSLLDGAARIEELVAKAVSDGQPALGMTDHGNMYGTLEFYKACEKEGIKPIIGTEAYMAHEHRSERPTRRGRIDDSGGDTDAGQKLYYHLTLLAENEIGYRNLIHLSSRAFLEGFYYKPRMDWDLLEEYSDGVICSTGCLGGHVLQSLMQGDEKGALAHAARLQDIFGRDNLFVELQDHGLPEQQATNPQLLQIAKTIGAPLIATNDSHYIDQDDHSAHGALLCVQTGSLLSDPNRFKFNGSEHYLKTAREMRHLFAEVPEACDNTLWIAERSDLTIEFGGTVLPDFPIPEGFADDKAYLEHLTWEGAKRRWGTNLSPEVIERVNYELGIINQMGFASYFLIVWDLIRYARESGIRVGPGRGSAAGCAVAYCLWIADLDPIKYDLLFERFLNPSRVSMPDIDMDFDSRYRQQMIRYAAERYGRDHVAQIVTFSKIKARNAVRDAARVLGYPYGLGDKIAKAMPPLVMGRDTPLTACLEPTEKYADGYKAAADLRSLYESDEDVKSVVDVAKGLEGLVRSDGIHAAAVVITKDPVIDYLPIQRKPESGQDPEDAPLVTQYEMGGVESLGLLKMDFLGLRNLDVIADAQDMIRAIHDPDFDIDEVPLDDPATFELLSRGDTAGVFQLESAGMRQLLKRMMPVSFGDVAAVLALYRPGPMGENMHIDFADRKNGRKQVEYFHDDARDLLEDTYGLMIYQESVMRVAQAFAGYSLAEADLLRKAMGKKVREVMAAERDKFEAGVVAQGYTKELGKSLFDTIEKFADYAFNKSHTYGYGLVAYQTAYLKANYPVEYMACLLTSVKSDLDKAGVYLADCRSAGITVTNPDINRSVMNFGALLADQVPDDIELPLGSPGVITFGLSAVRNVGEGLVEQLLAERDENGPYESFYDFVERAPESVLNKRTVESLIKAGAFDRLGHPRRGLLTVFESIIDTTLHRRRERDQGIMSLFGEWDDSAGGEEVFDERVDIPDIEFDKADMLKAEKEMLGRYVSDHPLLGVESALRRRVTHDISQLSQLNDGTTVMVGGVMTEVTRKFTKRGDQMAVFILEGLDESVEVVVFPQAMKKLSHKIDDDIIVSVKGRLNRRDESRLNVVAQDIQVLAGLADGGAPTLRLYLPSYSLDELGIHRLRRVLREFPGESVVEIDLGQGQIVRLADEFCVDITAIVGEIRMVFGHDSVVFDADAT</sequence>
<proteinExistence type="inferred from homology"/>
<comment type="caution">
    <text evidence="12">The sequence shown here is derived from an EMBL/GenBank/DDBJ whole genome shotgun (WGS) entry which is preliminary data.</text>
</comment>
<reference evidence="12 13" key="1">
    <citation type="submission" date="2017-10" db="EMBL/GenBank/DDBJ databases">
        <title>Novel microbial diversity and functional potential in the marine mammal oral microbiome.</title>
        <authorList>
            <person name="Dudek N.K."/>
            <person name="Sun C.L."/>
            <person name="Burstein D."/>
            <person name="Kantor R.S."/>
            <person name="Aliaga Goltsman D.S."/>
            <person name="Bik E.M."/>
            <person name="Thomas B.C."/>
            <person name="Banfield J.F."/>
            <person name="Relman D.A."/>
        </authorList>
    </citation>
    <scope>NUCLEOTIDE SEQUENCE [LARGE SCALE GENOMIC DNA]</scope>
    <source>
        <strain evidence="12">DOLJORAL78_61_10</strain>
    </source>
</reference>
<keyword evidence="6" id="KW-0548">Nucleotidyltransferase</keyword>
<keyword evidence="7" id="KW-0235">DNA replication</keyword>
<evidence type="ECO:0000256" key="1">
    <source>
        <dbReference type="ARBA" id="ARBA00004496"/>
    </source>
</evidence>
<evidence type="ECO:0000256" key="8">
    <source>
        <dbReference type="ARBA" id="ARBA00022932"/>
    </source>
</evidence>